<dbReference type="FunFam" id="3.40.50.300:FF:000006">
    <property type="entry name" value="DNA-binding transcriptional regulator NtrC"/>
    <property type="match status" value="1"/>
</dbReference>
<dbReference type="InterPro" id="IPR013767">
    <property type="entry name" value="PAS_fold"/>
</dbReference>
<protein>
    <submittedName>
        <fullName evidence="6">Sigma 54-interacting transcriptional regulator</fullName>
    </submittedName>
</protein>
<dbReference type="InterPro" id="IPR002078">
    <property type="entry name" value="Sigma_54_int"/>
</dbReference>
<feature type="domain" description="PAS" evidence="5">
    <location>
        <begin position="195"/>
        <end position="243"/>
    </location>
</feature>
<dbReference type="InterPro" id="IPR010524">
    <property type="entry name" value="Sig_transdc_resp-reg_PrpR_N"/>
</dbReference>
<dbReference type="InterPro" id="IPR025662">
    <property type="entry name" value="Sigma_54_int_dom_ATP-bd_1"/>
</dbReference>
<evidence type="ECO:0000259" key="4">
    <source>
        <dbReference type="PROSITE" id="PS50045"/>
    </source>
</evidence>
<dbReference type="GO" id="GO:0006355">
    <property type="term" value="P:regulation of DNA-templated transcription"/>
    <property type="evidence" value="ECO:0007669"/>
    <property type="project" value="InterPro"/>
</dbReference>
<dbReference type="PANTHER" id="PTHR32071:SF57">
    <property type="entry name" value="C4-DICARBOXYLATE TRANSPORT TRANSCRIPTIONAL REGULATORY PROTEIN DCTD"/>
    <property type="match status" value="1"/>
</dbReference>
<sequence length="624" mass="71253">MDKKIGVIASDEELKNSIIELFPDDVEQRKIIIDILDPNKMEEQGKILENKGAKAIVARSGGYAYTVGKVNIPVVNLKITTLDILRSVKAASVYNKQIVLFISIYEYFDYDELKDLIKTHIIIERYSVKEEIEGRVHKYIDKSREVVIIGGGIPCSCARKLGIDNVHIGASKESIHEGITYAKELVDSLYEQKCKNKILKTILDGVHDAVIAVDREGKIILYNEIAEEVLNKDRKNIMDRKLLEVYPELEFMMDVLESKVNEYNAIKKLKKIVITSNTSILDVDGHINGVLCSFQDITKLQSLEKKIRYELNKKGLVAKYKFEDIIAHDSVMKDTVMKAIKIGLTDSTVMIYGESGTGKEMFAQSIHNISKRQEEPFVAVNCAAISESLLESELFGYEEGAFTGARKGGKPGLFELAHGGTIFLDEINSISFNLQAKLLRVLEEREIMRIGSDYVIPLNVRVIASANEELKKKVKAGGFRSDLFYRLNILKLSIPPLRERKEDIVPLFKYYLEELSEENEELKLSDEEKDKIISYTWPGNVRELRNASQRYVLFHELDLDENEDEDVEYEKHEQIDGNISLRDMYQSMEEKMIEMLSNQGMTKTEIAKHLGISRTALWKKRKQD</sequence>
<dbReference type="PANTHER" id="PTHR32071">
    <property type="entry name" value="TRANSCRIPTIONAL REGULATORY PROTEIN"/>
    <property type="match status" value="1"/>
</dbReference>
<dbReference type="InterPro" id="IPR058031">
    <property type="entry name" value="AAA_lid_NorR"/>
</dbReference>
<dbReference type="PROSITE" id="PS00676">
    <property type="entry name" value="SIGMA54_INTERACT_2"/>
    <property type="match status" value="1"/>
</dbReference>
<evidence type="ECO:0000256" key="3">
    <source>
        <dbReference type="ARBA" id="ARBA00023125"/>
    </source>
</evidence>
<dbReference type="Pfam" id="PF06506">
    <property type="entry name" value="PrpR_N"/>
    <property type="match status" value="1"/>
</dbReference>
<dbReference type="CDD" id="cd00130">
    <property type="entry name" value="PAS"/>
    <property type="match status" value="1"/>
</dbReference>
<dbReference type="InterPro" id="IPR000014">
    <property type="entry name" value="PAS"/>
</dbReference>
<dbReference type="InterPro" id="IPR025944">
    <property type="entry name" value="Sigma_54_int_dom_CS"/>
</dbReference>
<dbReference type="PROSITE" id="PS00688">
    <property type="entry name" value="SIGMA54_INTERACT_3"/>
    <property type="match status" value="1"/>
</dbReference>
<name>A0A949X3F9_9CLOT</name>
<dbReference type="EMBL" id="JAEEGC010000085">
    <property type="protein sequence ID" value="MBV7274504.1"/>
    <property type="molecule type" value="Genomic_DNA"/>
</dbReference>
<dbReference type="GO" id="GO:0000156">
    <property type="term" value="F:phosphorelay response regulator activity"/>
    <property type="evidence" value="ECO:0007669"/>
    <property type="project" value="InterPro"/>
</dbReference>
<dbReference type="PROSITE" id="PS50045">
    <property type="entry name" value="SIGMA54_INTERACT_4"/>
    <property type="match status" value="1"/>
</dbReference>
<dbReference type="NCBIfam" id="TIGR00229">
    <property type="entry name" value="sensory_box"/>
    <property type="match status" value="1"/>
</dbReference>
<dbReference type="SMART" id="SM00382">
    <property type="entry name" value="AAA"/>
    <property type="match status" value="1"/>
</dbReference>
<evidence type="ECO:0000313" key="6">
    <source>
        <dbReference type="EMBL" id="MBV7274504.1"/>
    </source>
</evidence>
<keyword evidence="7" id="KW-1185">Reference proteome</keyword>
<evidence type="ECO:0000256" key="1">
    <source>
        <dbReference type="ARBA" id="ARBA00022741"/>
    </source>
</evidence>
<evidence type="ECO:0000313" key="7">
    <source>
        <dbReference type="Proteomes" id="UP000694308"/>
    </source>
</evidence>
<keyword evidence="3" id="KW-0238">DNA-binding</keyword>
<dbReference type="PROSITE" id="PS00675">
    <property type="entry name" value="SIGMA54_INTERACT_1"/>
    <property type="match status" value="1"/>
</dbReference>
<dbReference type="PROSITE" id="PS50112">
    <property type="entry name" value="PAS"/>
    <property type="match status" value="1"/>
</dbReference>
<dbReference type="Pfam" id="PF00989">
    <property type="entry name" value="PAS"/>
    <property type="match status" value="1"/>
</dbReference>
<gene>
    <name evidence="6" type="ORF">I6U48_16550</name>
</gene>
<keyword evidence="2" id="KW-0067">ATP-binding</keyword>
<dbReference type="InterPro" id="IPR025943">
    <property type="entry name" value="Sigma_54_int_dom_ATP-bd_2"/>
</dbReference>
<proteinExistence type="predicted"/>
<dbReference type="Proteomes" id="UP000694308">
    <property type="component" value="Unassembled WGS sequence"/>
</dbReference>
<dbReference type="Pfam" id="PF00158">
    <property type="entry name" value="Sigma54_activat"/>
    <property type="match status" value="1"/>
</dbReference>
<dbReference type="Pfam" id="PF25601">
    <property type="entry name" value="AAA_lid_14"/>
    <property type="match status" value="1"/>
</dbReference>
<dbReference type="AlphaFoldDB" id="A0A949X3F9"/>
<comment type="caution">
    <text evidence="6">The sequence shown here is derived from an EMBL/GenBank/DDBJ whole genome shotgun (WGS) entry which is preliminary data.</text>
</comment>
<dbReference type="GO" id="GO:0003677">
    <property type="term" value="F:DNA binding"/>
    <property type="evidence" value="ECO:0007669"/>
    <property type="project" value="UniProtKB-KW"/>
</dbReference>
<organism evidence="6 7">
    <name type="scientific">Clostridium thailandense</name>
    <dbReference type="NCBI Taxonomy" id="2794346"/>
    <lineage>
        <taxon>Bacteria</taxon>
        <taxon>Bacillati</taxon>
        <taxon>Bacillota</taxon>
        <taxon>Clostridia</taxon>
        <taxon>Eubacteriales</taxon>
        <taxon>Clostridiaceae</taxon>
        <taxon>Clostridium</taxon>
    </lineage>
</organism>
<dbReference type="GO" id="GO:0005524">
    <property type="term" value="F:ATP binding"/>
    <property type="evidence" value="ECO:0007669"/>
    <property type="project" value="UniProtKB-KW"/>
</dbReference>
<reference evidence="6" key="1">
    <citation type="submission" date="2020-12" db="EMBL/GenBank/DDBJ databases">
        <title>Clostridium thailandense sp. nov., a novel acetogenic bacterium isolated from peat land soil in Thailand.</title>
        <authorList>
            <person name="Chaikitkaew S."/>
            <person name="Birkeland N.K."/>
        </authorList>
    </citation>
    <scope>NUCLEOTIDE SEQUENCE</scope>
    <source>
        <strain evidence="6">PL3</strain>
    </source>
</reference>
<dbReference type="RefSeq" id="WP_218321571.1">
    <property type="nucleotide sequence ID" value="NZ_JAEEGC010000085.1"/>
</dbReference>
<evidence type="ECO:0000256" key="2">
    <source>
        <dbReference type="ARBA" id="ARBA00022840"/>
    </source>
</evidence>
<accession>A0A949X3F9</accession>
<feature type="domain" description="Sigma-54 factor interaction" evidence="4">
    <location>
        <begin position="325"/>
        <end position="553"/>
    </location>
</feature>
<dbReference type="InterPro" id="IPR003593">
    <property type="entry name" value="AAA+_ATPase"/>
</dbReference>
<keyword evidence="1" id="KW-0547">Nucleotide-binding</keyword>
<dbReference type="SMART" id="SM00091">
    <property type="entry name" value="PAS"/>
    <property type="match status" value="1"/>
</dbReference>
<evidence type="ECO:0000259" key="5">
    <source>
        <dbReference type="PROSITE" id="PS50112"/>
    </source>
</evidence>
<dbReference type="CDD" id="cd00009">
    <property type="entry name" value="AAA"/>
    <property type="match status" value="1"/>
</dbReference>